<dbReference type="PANTHER" id="PTHR30097">
    <property type="entry name" value="CATION EFFLUX SYSTEM PROTEIN CUSB"/>
    <property type="match status" value="1"/>
</dbReference>
<dbReference type="InterPro" id="IPR058792">
    <property type="entry name" value="Beta-barrel_RND_2"/>
</dbReference>
<evidence type="ECO:0000259" key="5">
    <source>
        <dbReference type="Pfam" id="PF19335"/>
    </source>
</evidence>
<dbReference type="Pfam" id="PF25869">
    <property type="entry name" value="3HB_CusB"/>
    <property type="match status" value="1"/>
</dbReference>
<keyword evidence="3" id="KW-0812">Transmembrane</keyword>
<feature type="transmembrane region" description="Helical" evidence="3">
    <location>
        <begin position="7"/>
        <end position="25"/>
    </location>
</feature>
<dbReference type="InterPro" id="IPR058791">
    <property type="entry name" value="3HB_CusB"/>
</dbReference>
<evidence type="ECO:0000256" key="2">
    <source>
        <dbReference type="ARBA" id="ARBA00022448"/>
    </source>
</evidence>
<dbReference type="Pfam" id="PF19335">
    <property type="entry name" value="HMBD"/>
    <property type="match status" value="1"/>
</dbReference>
<accession>A0A9X1KWL2</accession>
<dbReference type="Pfam" id="PF25919">
    <property type="entry name" value="BSH_CusB"/>
    <property type="match status" value="1"/>
</dbReference>
<keyword evidence="3" id="KW-0472">Membrane</keyword>
<organism evidence="10 11">
    <name type="scientific">Fulvivirga sedimenti</name>
    <dbReference type="NCBI Taxonomy" id="2879465"/>
    <lineage>
        <taxon>Bacteria</taxon>
        <taxon>Pseudomonadati</taxon>
        <taxon>Bacteroidota</taxon>
        <taxon>Cytophagia</taxon>
        <taxon>Cytophagales</taxon>
        <taxon>Fulvivirgaceae</taxon>
        <taxon>Fulvivirga</taxon>
    </lineage>
</organism>
<dbReference type="InterPro" id="IPR006143">
    <property type="entry name" value="RND_pump_MFP"/>
</dbReference>
<gene>
    <name evidence="10" type="ORF">LDX50_04300</name>
</gene>
<dbReference type="Proteomes" id="UP001139409">
    <property type="component" value="Unassembled WGS sequence"/>
</dbReference>
<evidence type="ECO:0000256" key="3">
    <source>
        <dbReference type="SAM" id="Phobius"/>
    </source>
</evidence>
<dbReference type="InterPro" id="IPR021782">
    <property type="entry name" value="DUF3347"/>
</dbReference>
<dbReference type="GO" id="GO:0060003">
    <property type="term" value="P:copper ion export"/>
    <property type="evidence" value="ECO:0007669"/>
    <property type="project" value="TreeGrafter"/>
</dbReference>
<keyword evidence="11" id="KW-1185">Reference proteome</keyword>
<feature type="domain" description="CusB-like barrel-sandwich hybrid" evidence="7">
    <location>
        <begin position="126"/>
        <end position="239"/>
    </location>
</feature>
<dbReference type="Pfam" id="PF25975">
    <property type="entry name" value="CzcB_C"/>
    <property type="match status" value="1"/>
</dbReference>
<dbReference type="InterPro" id="IPR058649">
    <property type="entry name" value="CzcB_C"/>
</dbReference>
<name>A0A9X1KWL2_9BACT</name>
<comment type="similarity">
    <text evidence="1">Belongs to the membrane fusion protein (MFP) (TC 8.A.1) family.</text>
</comment>
<dbReference type="EMBL" id="JAIXNE010000001">
    <property type="protein sequence ID" value="MCA6074074.1"/>
    <property type="molecule type" value="Genomic_DNA"/>
</dbReference>
<dbReference type="AlphaFoldDB" id="A0A9X1KWL2"/>
<dbReference type="GO" id="GO:0030288">
    <property type="term" value="C:outer membrane-bounded periplasmic space"/>
    <property type="evidence" value="ECO:0007669"/>
    <property type="project" value="TreeGrafter"/>
</dbReference>
<protein>
    <submittedName>
        <fullName evidence="10">Efflux RND transporter periplasmic adaptor subunit</fullName>
    </submittedName>
</protein>
<dbReference type="GO" id="GO:0015679">
    <property type="term" value="P:plasma membrane copper ion transport"/>
    <property type="evidence" value="ECO:0007669"/>
    <property type="project" value="TreeGrafter"/>
</dbReference>
<dbReference type="PANTHER" id="PTHR30097:SF4">
    <property type="entry name" value="SLR6042 PROTEIN"/>
    <property type="match status" value="1"/>
</dbReference>
<evidence type="ECO:0000259" key="9">
    <source>
        <dbReference type="Pfam" id="PF25975"/>
    </source>
</evidence>
<keyword evidence="3" id="KW-1133">Transmembrane helix</keyword>
<feature type="domain" description="CusB-like beta-barrel" evidence="8">
    <location>
        <begin position="245"/>
        <end position="319"/>
    </location>
</feature>
<feature type="domain" description="CzcB-like C-terminal circularly permuted SH3-like" evidence="9">
    <location>
        <begin position="329"/>
        <end position="391"/>
    </location>
</feature>
<sequence length="557" mass="61372">MKKNKTLWIIIISVTAGLILGYLFFGNGPEKNSVAEHEHSLNEIYTCSMHPQIRRNEPGACPICGMDLIPVSNLEAGEQDEIRLSESALRLANVQTTLIGNTVPEKEITLNGTVVPNETAIRSQTAHVSGRIEKLFINTTGESVRKGQPLAALYAPDLIIAQKELIQVASRKGQNPGLYEAAKSKLRSFEISEEQIRRIEESGAITENILIHADYSGIVTDKMANLGDHVKAGDVLLTLTDLSSLWVVFEAYESDLPFIHIGDEITFSATSLPGTEFKGNISFIDPVVNSKSRITRVRVEISNQEGRLKPEMFVRGTIRAVSNAKTPGIIVPKTAVLWTGVRSVVYIKTDDKNNAFQLREVELGNDLGEAYVILSGLNTGEKVVTQGAFAIDAAAQLAGKSSMMNMTETPKVLPPAAALENFEPVLEHYIALKDQLVLSDFKSAMSQAGFLQRALDNIPEPSEEQWRQSLLIIRTTLDQMTSAKNIDLLRKQFIDLSSEIVKWARGSGERQSPLYIMYCPMANDNDGAVWVSSSEIVENPYYGEMMLNCGEVTETIQ</sequence>
<dbReference type="GO" id="GO:0022857">
    <property type="term" value="F:transmembrane transporter activity"/>
    <property type="evidence" value="ECO:0007669"/>
    <property type="project" value="InterPro"/>
</dbReference>
<dbReference type="InterPro" id="IPR051909">
    <property type="entry name" value="MFP_Cation_Efflux"/>
</dbReference>
<dbReference type="Gene3D" id="2.40.420.20">
    <property type="match status" value="1"/>
</dbReference>
<keyword evidence="2" id="KW-0813">Transport</keyword>
<evidence type="ECO:0000313" key="11">
    <source>
        <dbReference type="Proteomes" id="UP001139409"/>
    </source>
</evidence>
<dbReference type="SUPFAM" id="SSF111369">
    <property type="entry name" value="HlyD-like secretion proteins"/>
    <property type="match status" value="1"/>
</dbReference>
<dbReference type="FunFam" id="2.40.30.170:FF:000010">
    <property type="entry name" value="Efflux RND transporter periplasmic adaptor subunit"/>
    <property type="match status" value="1"/>
</dbReference>
<dbReference type="NCBIfam" id="TIGR01730">
    <property type="entry name" value="RND_mfp"/>
    <property type="match status" value="1"/>
</dbReference>
<evidence type="ECO:0000256" key="1">
    <source>
        <dbReference type="ARBA" id="ARBA00009477"/>
    </source>
</evidence>
<reference evidence="10" key="1">
    <citation type="submission" date="2021-09" db="EMBL/GenBank/DDBJ databases">
        <title>Fulvivirga sp. isolated from coastal sediment.</title>
        <authorList>
            <person name="Yu H."/>
        </authorList>
    </citation>
    <scope>NUCLEOTIDE SEQUENCE</scope>
    <source>
        <strain evidence="10">1062</strain>
    </source>
</reference>
<feature type="domain" description="CusB-like three alpha-helical bundle" evidence="6">
    <location>
        <begin position="157"/>
        <end position="205"/>
    </location>
</feature>
<dbReference type="Pfam" id="PF11827">
    <property type="entry name" value="DUF3347"/>
    <property type="match status" value="1"/>
</dbReference>
<evidence type="ECO:0000259" key="7">
    <source>
        <dbReference type="Pfam" id="PF25919"/>
    </source>
</evidence>
<dbReference type="InterPro" id="IPR058790">
    <property type="entry name" value="BSH_CusB"/>
</dbReference>
<feature type="domain" description="Heavy metal binding" evidence="5">
    <location>
        <begin position="45"/>
        <end position="71"/>
    </location>
</feature>
<dbReference type="GO" id="GO:0046914">
    <property type="term" value="F:transition metal ion binding"/>
    <property type="evidence" value="ECO:0007669"/>
    <property type="project" value="TreeGrafter"/>
</dbReference>
<dbReference type="RefSeq" id="WP_225697179.1">
    <property type="nucleotide sequence ID" value="NZ_JAIXNE010000001.1"/>
</dbReference>
<dbReference type="GO" id="GO:0016020">
    <property type="term" value="C:membrane"/>
    <property type="evidence" value="ECO:0007669"/>
    <property type="project" value="InterPro"/>
</dbReference>
<proteinExistence type="inferred from homology"/>
<dbReference type="Gene3D" id="2.40.30.170">
    <property type="match status" value="1"/>
</dbReference>
<dbReference type="Pfam" id="PF25954">
    <property type="entry name" value="Beta-barrel_RND_2"/>
    <property type="match status" value="1"/>
</dbReference>
<evidence type="ECO:0000259" key="8">
    <source>
        <dbReference type="Pfam" id="PF25954"/>
    </source>
</evidence>
<feature type="domain" description="DUF3347" evidence="4">
    <location>
        <begin position="425"/>
        <end position="509"/>
    </location>
</feature>
<evidence type="ECO:0000259" key="6">
    <source>
        <dbReference type="Pfam" id="PF25869"/>
    </source>
</evidence>
<dbReference type="InterPro" id="IPR045800">
    <property type="entry name" value="HMBD"/>
</dbReference>
<comment type="caution">
    <text evidence="10">The sequence shown here is derived from an EMBL/GenBank/DDBJ whole genome shotgun (WGS) entry which is preliminary data.</text>
</comment>
<evidence type="ECO:0000313" key="10">
    <source>
        <dbReference type="EMBL" id="MCA6074074.1"/>
    </source>
</evidence>
<evidence type="ECO:0000259" key="4">
    <source>
        <dbReference type="Pfam" id="PF11827"/>
    </source>
</evidence>